<accession>A0ACB8VQH5</accession>
<sequence length="293" mass="32734">MQLISRKAAGPDSLSPRVLKGRASQLCGIFQHIFNLSLIQMVVPDRWKTSCLVPVPRKKHPSTHSDYRPVVALTSHVMKSLERLMVRHLRTVVGPSAYTHLEEAGSNVRVTFFDFSINTIQPALLNRKVLDMLVDAPLAAWIHSYLTGRPQYVRLGNITLDSTSCHLQKFSDDSAGHCGLYQQGPGGGVQACGGLNHLQLNVTKMKELVVDFRKQRTRLNSVSIRSTEVDIVDSYNVIFYAAVCWGSRLKTADTNRLNKLIRRAGSVLGVELESVAEVSERRMLRKLLSIMDN</sequence>
<dbReference type="EMBL" id="CM041549">
    <property type="protein sequence ID" value="KAI3357942.1"/>
    <property type="molecule type" value="Genomic_DNA"/>
</dbReference>
<name>A0ACB8VQH5_9TELE</name>
<keyword evidence="2" id="KW-1185">Reference proteome</keyword>
<evidence type="ECO:0000313" key="1">
    <source>
        <dbReference type="EMBL" id="KAI3357942.1"/>
    </source>
</evidence>
<reference evidence="1" key="1">
    <citation type="submission" date="2022-04" db="EMBL/GenBank/DDBJ databases">
        <title>Jade perch genome.</title>
        <authorList>
            <person name="Chao B."/>
        </authorList>
    </citation>
    <scope>NUCLEOTIDE SEQUENCE</scope>
    <source>
        <strain evidence="1">CB-2022</strain>
    </source>
</reference>
<proteinExistence type="predicted"/>
<comment type="caution">
    <text evidence="1">The sequence shown here is derived from an EMBL/GenBank/DDBJ whole genome shotgun (WGS) entry which is preliminary data.</text>
</comment>
<dbReference type="Proteomes" id="UP000831701">
    <property type="component" value="Chromosome 19"/>
</dbReference>
<organism evidence="1 2">
    <name type="scientific">Scortum barcoo</name>
    <name type="common">barcoo grunter</name>
    <dbReference type="NCBI Taxonomy" id="214431"/>
    <lineage>
        <taxon>Eukaryota</taxon>
        <taxon>Metazoa</taxon>
        <taxon>Chordata</taxon>
        <taxon>Craniata</taxon>
        <taxon>Vertebrata</taxon>
        <taxon>Euteleostomi</taxon>
        <taxon>Actinopterygii</taxon>
        <taxon>Neopterygii</taxon>
        <taxon>Teleostei</taxon>
        <taxon>Neoteleostei</taxon>
        <taxon>Acanthomorphata</taxon>
        <taxon>Eupercaria</taxon>
        <taxon>Centrarchiformes</taxon>
        <taxon>Terapontoidei</taxon>
        <taxon>Terapontidae</taxon>
        <taxon>Scortum</taxon>
    </lineage>
</organism>
<protein>
    <submittedName>
        <fullName evidence="1">Uncharacterized protein</fullName>
    </submittedName>
</protein>
<feature type="non-terminal residue" evidence="1">
    <location>
        <position position="293"/>
    </location>
</feature>
<evidence type="ECO:0000313" key="2">
    <source>
        <dbReference type="Proteomes" id="UP000831701"/>
    </source>
</evidence>
<gene>
    <name evidence="1" type="ORF">L3Q82_016336</name>
</gene>